<organism evidence="3 4">
    <name type="scientific">Trypanosoma conorhini</name>
    <dbReference type="NCBI Taxonomy" id="83891"/>
    <lineage>
        <taxon>Eukaryota</taxon>
        <taxon>Discoba</taxon>
        <taxon>Euglenozoa</taxon>
        <taxon>Kinetoplastea</taxon>
        <taxon>Metakinetoplastina</taxon>
        <taxon>Trypanosomatida</taxon>
        <taxon>Trypanosomatidae</taxon>
        <taxon>Trypanosoma</taxon>
    </lineage>
</organism>
<keyword evidence="1" id="KW-0175">Coiled coil</keyword>
<evidence type="ECO:0000256" key="2">
    <source>
        <dbReference type="SAM" id="MobiDB-lite"/>
    </source>
</evidence>
<dbReference type="Proteomes" id="UP000284403">
    <property type="component" value="Unassembled WGS sequence"/>
</dbReference>
<dbReference type="GeneID" id="40315901"/>
<protein>
    <submittedName>
        <fullName evidence="3">Uncharacterized protein</fullName>
    </submittedName>
</protein>
<sequence length="479" mass="56073">MLLPTAKASVTEKQPVVDAMLDACGATYHVTPAGGFLVAANSLVEMHRIMQETAERHATLIQAFARTLSCCTTLQRRISVWADLLRDIDSRRKRVAEEERHRFQNRGLHLAQLLDLMEDENTARSAVKEECWGEYMALQHSFQEQMEVLLVQVVVSSVCKREKQLHLTRQQNCREKLDMIRGYIRQRVEQHRARLDSVVEAQLGGRNQRQGAQELARAHAHLLREREQSELRRRKFEAAMERTRSKSESSRAAREEAVHASKEKLWRRHHQNRAARERLQQARDDFNETLQAQVLLQDMEAKMTRQVKDEIASFRRQETEHVAQRLRQERQRGDEAAIRAAKAKERKTMQHELRLRQAKEEEERRKRHAMQKQLDMQQRERRAAERLERAREQQKRRLMRELIGVEASLRKLPLYEHRAGRTSLRANRCDDQLGEPLVLTSGKKTYTRILSESSLRGLFEYHATKPRAGSPYPYATPGR</sequence>
<evidence type="ECO:0000313" key="3">
    <source>
        <dbReference type="EMBL" id="RNF25142.1"/>
    </source>
</evidence>
<evidence type="ECO:0000313" key="4">
    <source>
        <dbReference type="Proteomes" id="UP000284403"/>
    </source>
</evidence>
<feature type="region of interest" description="Disordered" evidence="2">
    <location>
        <begin position="356"/>
        <end position="384"/>
    </location>
</feature>
<dbReference type="EMBL" id="MKKU01000089">
    <property type="protein sequence ID" value="RNF25142.1"/>
    <property type="molecule type" value="Genomic_DNA"/>
</dbReference>
<name>A0A422Q5C5_9TRYP</name>
<dbReference type="AlphaFoldDB" id="A0A422Q5C5"/>
<gene>
    <name evidence="3" type="ORF">Tco025E_02290</name>
</gene>
<evidence type="ECO:0000256" key="1">
    <source>
        <dbReference type="SAM" id="Coils"/>
    </source>
</evidence>
<reference evidence="3 4" key="1">
    <citation type="journal article" date="2018" name="BMC Genomics">
        <title>Genomic comparison of Trypanosoma conorhini and Trypanosoma rangeli to Trypanosoma cruzi strains of high and low virulence.</title>
        <authorList>
            <person name="Bradwell K.R."/>
            <person name="Koparde V.N."/>
            <person name="Matveyev A.V."/>
            <person name="Serrano M.G."/>
            <person name="Alves J.M."/>
            <person name="Parikh H."/>
            <person name="Huang B."/>
            <person name="Lee V."/>
            <person name="Espinosa-Alvarez O."/>
            <person name="Ortiz P.A."/>
            <person name="Costa-Martins A.G."/>
            <person name="Teixeira M.M."/>
            <person name="Buck G.A."/>
        </authorList>
    </citation>
    <scope>NUCLEOTIDE SEQUENCE [LARGE SCALE GENOMIC DNA]</scope>
    <source>
        <strain evidence="3 4">025E</strain>
    </source>
</reference>
<dbReference type="OrthoDB" id="10503037at2759"/>
<dbReference type="RefSeq" id="XP_029230667.1">
    <property type="nucleotide sequence ID" value="XM_029369218.1"/>
</dbReference>
<keyword evidence="4" id="KW-1185">Reference proteome</keyword>
<proteinExistence type="predicted"/>
<feature type="coiled-coil region" evidence="1">
    <location>
        <begin position="212"/>
        <end position="246"/>
    </location>
</feature>
<comment type="caution">
    <text evidence="3">The sequence shown here is derived from an EMBL/GenBank/DDBJ whole genome shotgun (WGS) entry which is preliminary data.</text>
</comment>
<accession>A0A422Q5C5</accession>